<feature type="domain" description="Glycoside hydrolase family 2 immunoglobulin-like beta-sandwich" evidence="4">
    <location>
        <begin position="196"/>
        <end position="303"/>
    </location>
</feature>
<dbReference type="PANTHER" id="PTHR42732:SF1">
    <property type="entry name" value="BETA-MANNOSIDASE"/>
    <property type="match status" value="1"/>
</dbReference>
<dbReference type="SUPFAM" id="SSF49785">
    <property type="entry name" value="Galactose-binding domain-like"/>
    <property type="match status" value="1"/>
</dbReference>
<dbReference type="PANTHER" id="PTHR42732">
    <property type="entry name" value="BETA-GALACTOSIDASE"/>
    <property type="match status" value="1"/>
</dbReference>
<dbReference type="GO" id="GO:0004565">
    <property type="term" value="F:beta-galactosidase activity"/>
    <property type="evidence" value="ECO:0007669"/>
    <property type="project" value="UniProtKB-EC"/>
</dbReference>
<evidence type="ECO:0000313" key="8">
    <source>
        <dbReference type="Proteomes" id="UP000006728"/>
    </source>
</evidence>
<dbReference type="Gene3D" id="3.20.20.80">
    <property type="entry name" value="Glycosidases"/>
    <property type="match status" value="1"/>
</dbReference>
<dbReference type="InterPro" id="IPR036156">
    <property type="entry name" value="Beta-gal/glucu_dom_sf"/>
</dbReference>
<dbReference type="InterPro" id="IPR008979">
    <property type="entry name" value="Galactose-bd-like_sf"/>
</dbReference>
<dbReference type="InterPro" id="IPR017853">
    <property type="entry name" value="GH"/>
</dbReference>
<dbReference type="SUPFAM" id="SSF51445">
    <property type="entry name" value="(Trans)glycosidases"/>
    <property type="match status" value="1"/>
</dbReference>
<dbReference type="Pfam" id="PF00703">
    <property type="entry name" value="Glyco_hydro_2"/>
    <property type="match status" value="1"/>
</dbReference>
<sequence length="788" mass="86418">MSSSPFPARFSRRVLHRAAVAAVAVLSLHGPAAGAATGPARRRTPLSRDWLFGPSGEGGAPDGALSSVDLPHTAAELSWRQWDPASWERRWLYRKHFESTTEPGLRHYLRFAGALTAARPVLNGHVLPEHAGGYLPFQYEVGDLLRRHNTLDVVVDGSFRPDVPPNHGLDRPSSAVDFWQPAGLYREVELVSVPVVHIADVFARPYDVLAGPGLRVRCELDLGRAATGLRVDAELRRDGTAIGSATTRLPPLPAGRHEVALDMPGLTGVELWSVDAPALHDVVVTLCEQERPVHDHSVRTGFREARFERSGFYLNGERLQLFGLNRHQFHPFAGGAMPARVQRRDAEILRDELNCNMVRCSHYPQHEEFLDACDELGLLVWDEPPGWQYLGGPDWLERAYRDVHDMIVRDRNHPSVVLWGVRLNETPGNAEFYTRTQLLARSLDDSRQTTGAMHGADHGTSDFQHDVFGYNDYSASTARDGTLRPELAPPRDDLPYLVSEAIGTLSGPSRFYRRTDPQDVQQGQALAHARVHDRGRSDQRYAGVLAWAGIDYPSGNGNVFLGVKWPGVVDLFRIPKPGAAMYRAQVDPRRRPVIEPSFYWDLGPPSPVTELGARAAIWSNLERLELYLDGAHHATLAPAREEFPHLPHPPFFADLSTAGDAVELRVDGALGGRVVLSRRFSADRSRDRLSLRLDGEALRSGGIDATRAELRAVDEHGAPRAYVSGAVTLELDGPAVLVGSNPFPLADTGGAGAVWLRSTDGTGTVRLRARHPTLGAAEATLVVGTGAG</sequence>
<dbReference type="CAZy" id="GH2">
    <property type="family name" value="Glycoside Hydrolase Family 2"/>
</dbReference>
<dbReference type="EC" id="3.2.1.23" evidence="7"/>
<dbReference type="Gene3D" id="2.60.40.10">
    <property type="entry name" value="Immunoglobulins"/>
    <property type="match status" value="2"/>
</dbReference>
<dbReference type="InterPro" id="IPR006102">
    <property type="entry name" value="Ig-like_GH2"/>
</dbReference>
<keyword evidence="3 7" id="KW-0326">Glycosidase</keyword>
<feature type="domain" description="Glycoside hydrolase family 2 catalytic" evidence="5">
    <location>
        <begin position="310"/>
        <end position="586"/>
    </location>
</feature>
<evidence type="ECO:0000259" key="4">
    <source>
        <dbReference type="Pfam" id="PF00703"/>
    </source>
</evidence>
<evidence type="ECO:0000259" key="5">
    <source>
        <dbReference type="Pfam" id="PF02836"/>
    </source>
</evidence>
<name>A4FB26_SACEN</name>
<keyword evidence="2 7" id="KW-0378">Hydrolase</keyword>
<dbReference type="EMBL" id="AM420293">
    <property type="protein sequence ID" value="CAM01251.1"/>
    <property type="molecule type" value="Genomic_DNA"/>
</dbReference>
<dbReference type="InterPro" id="IPR006103">
    <property type="entry name" value="Glyco_hydro_2_cat"/>
</dbReference>
<dbReference type="AlphaFoldDB" id="A4FB26"/>
<dbReference type="PROSITE" id="PS51318">
    <property type="entry name" value="TAT"/>
    <property type="match status" value="1"/>
</dbReference>
<dbReference type="STRING" id="405948.SACE_1940"/>
<dbReference type="OrthoDB" id="9762066at2"/>
<evidence type="ECO:0000256" key="3">
    <source>
        <dbReference type="ARBA" id="ARBA00023295"/>
    </source>
</evidence>
<dbReference type="SUPFAM" id="SSF49303">
    <property type="entry name" value="beta-Galactosidase/glucuronidase domain"/>
    <property type="match status" value="1"/>
</dbReference>
<dbReference type="eggNOG" id="COG3250">
    <property type="taxonomic scope" value="Bacteria"/>
</dbReference>
<dbReference type="Proteomes" id="UP000006728">
    <property type="component" value="Chromosome"/>
</dbReference>
<feature type="domain" description="Glycoside hydrolase family 2" evidence="6">
    <location>
        <begin position="689"/>
        <end position="779"/>
    </location>
</feature>
<comment type="similarity">
    <text evidence="1">Belongs to the glycosyl hydrolase 2 family.</text>
</comment>
<gene>
    <name evidence="7" type="primary">lacZ2</name>
    <name evidence="7" type="ordered locus">SACE_1940</name>
</gene>
<evidence type="ECO:0000256" key="2">
    <source>
        <dbReference type="ARBA" id="ARBA00022801"/>
    </source>
</evidence>
<dbReference type="HOGENOM" id="CLU_006501_5_1_11"/>
<dbReference type="PROSITE" id="PS00608">
    <property type="entry name" value="GLYCOSYL_HYDROL_F2_2"/>
    <property type="match status" value="1"/>
</dbReference>
<evidence type="ECO:0000313" key="7">
    <source>
        <dbReference type="EMBL" id="CAM01251.1"/>
    </source>
</evidence>
<dbReference type="GO" id="GO:0005975">
    <property type="term" value="P:carbohydrate metabolic process"/>
    <property type="evidence" value="ECO:0007669"/>
    <property type="project" value="InterPro"/>
</dbReference>
<organism evidence="7 8">
    <name type="scientific">Saccharopolyspora erythraea (strain ATCC 11635 / DSM 40517 / JCM 4748 / NBRC 13426 / NCIMB 8594 / NRRL 2338)</name>
    <dbReference type="NCBI Taxonomy" id="405948"/>
    <lineage>
        <taxon>Bacteria</taxon>
        <taxon>Bacillati</taxon>
        <taxon>Actinomycetota</taxon>
        <taxon>Actinomycetes</taxon>
        <taxon>Pseudonocardiales</taxon>
        <taxon>Pseudonocardiaceae</taxon>
        <taxon>Saccharopolyspora</taxon>
    </lineage>
</organism>
<accession>A4FB26</accession>
<keyword evidence="8" id="KW-1185">Reference proteome</keyword>
<protein>
    <submittedName>
        <fullName evidence="7">Beta-D-galactosidase protein</fullName>
        <ecNumber evidence="7">3.2.1.23</ecNumber>
    </submittedName>
</protein>
<reference evidence="7 8" key="1">
    <citation type="journal article" date="2007" name="Nat. Biotechnol.">
        <title>Complete genome sequence of the erythromycin-producing bacterium Saccharopolyspora erythraea NRRL23338.</title>
        <authorList>
            <person name="Oliynyk M."/>
            <person name="Samborskyy M."/>
            <person name="Lester J.B."/>
            <person name="Mironenko T."/>
            <person name="Scott N."/>
            <person name="Dickens S."/>
            <person name="Haydock S.F."/>
            <person name="Leadlay P.F."/>
        </authorList>
    </citation>
    <scope>NUCLEOTIDE SEQUENCE [LARGE SCALE GENOMIC DNA]</scope>
    <source>
        <strain evidence="8">ATCC 11635 / DSM 40517 / JCM 4748 / NBRC 13426 / NCIMB 8594 / NRRL 2338</strain>
    </source>
</reference>
<dbReference type="InterPro" id="IPR006311">
    <property type="entry name" value="TAT_signal"/>
</dbReference>
<dbReference type="InterPro" id="IPR023230">
    <property type="entry name" value="Glyco_hydro_2_CS"/>
</dbReference>
<dbReference type="Gene3D" id="2.60.120.260">
    <property type="entry name" value="Galactose-binding domain-like"/>
    <property type="match status" value="1"/>
</dbReference>
<dbReference type="Pfam" id="PF18565">
    <property type="entry name" value="Glyco_hydro2_C5"/>
    <property type="match status" value="1"/>
</dbReference>
<dbReference type="PROSITE" id="PS00719">
    <property type="entry name" value="GLYCOSYL_HYDROL_F2_1"/>
    <property type="match status" value="1"/>
</dbReference>
<dbReference type="InterPro" id="IPR051913">
    <property type="entry name" value="GH2_Domain-Containing"/>
</dbReference>
<dbReference type="KEGG" id="sen:SACE_1940"/>
<dbReference type="PRINTS" id="PR00132">
    <property type="entry name" value="GLHYDRLASE2"/>
</dbReference>
<evidence type="ECO:0000259" key="6">
    <source>
        <dbReference type="Pfam" id="PF18565"/>
    </source>
</evidence>
<proteinExistence type="inferred from homology"/>
<dbReference type="InterPro" id="IPR013783">
    <property type="entry name" value="Ig-like_fold"/>
</dbReference>
<dbReference type="InterPro" id="IPR006101">
    <property type="entry name" value="Glyco_hydro_2"/>
</dbReference>
<dbReference type="RefSeq" id="WP_009942572.1">
    <property type="nucleotide sequence ID" value="NC_009142.1"/>
</dbReference>
<dbReference type="InterPro" id="IPR023232">
    <property type="entry name" value="Glyco_hydro_2_AS"/>
</dbReference>
<dbReference type="InterPro" id="IPR040605">
    <property type="entry name" value="Glyco_hydro2_dom5"/>
</dbReference>
<dbReference type="Pfam" id="PF02836">
    <property type="entry name" value="Glyco_hydro_2_C"/>
    <property type="match status" value="1"/>
</dbReference>
<evidence type="ECO:0000256" key="1">
    <source>
        <dbReference type="ARBA" id="ARBA00007401"/>
    </source>
</evidence>